<dbReference type="HOGENOM" id="CLU_1156953_0_0_1"/>
<feature type="compositionally biased region" description="Basic residues" evidence="1">
    <location>
        <begin position="147"/>
        <end position="159"/>
    </location>
</feature>
<sequence length="240" mass="25647">MPPKTPTNKSPEKASASSSAVPELTASETKLMALAFVCLRENPSCGHGILALYPTTTTTTTRGKERIWLTTNPFKQIDLAKFAQLGNYKNVSTASTVWSRIKRRAMEVGKQTFPDAAASDNAVATPSTPAGKVEPKATPGTAETPTKRKRGSAKGKGKTKAGDGEEADTDGTPVKKQKRTPKKKSVKKEKEEEEAKPAVEEEAKASVQKEENILPSIEKGHGQTVVADDKSGEKSVVEKA</sequence>
<feature type="compositionally biased region" description="Basic and acidic residues" evidence="1">
    <location>
        <begin position="188"/>
        <end position="212"/>
    </location>
</feature>
<name>A0A084G717_PSEDA</name>
<dbReference type="RefSeq" id="XP_016642928.1">
    <property type="nucleotide sequence ID" value="XM_016787426.1"/>
</dbReference>
<comment type="caution">
    <text evidence="2">The sequence shown here is derived from an EMBL/GenBank/DDBJ whole genome shotgun (WGS) entry which is preliminary data.</text>
</comment>
<feature type="region of interest" description="Disordered" evidence="1">
    <location>
        <begin position="117"/>
        <end position="240"/>
    </location>
</feature>
<dbReference type="KEGG" id="sapo:SAPIO_CDS5019"/>
<feature type="compositionally biased region" description="Basic residues" evidence="1">
    <location>
        <begin position="175"/>
        <end position="187"/>
    </location>
</feature>
<dbReference type="GeneID" id="27724091"/>
<protein>
    <submittedName>
        <fullName evidence="2">Uncharacterized protein</fullName>
    </submittedName>
</protein>
<feature type="region of interest" description="Disordered" evidence="1">
    <location>
        <begin position="1"/>
        <end position="22"/>
    </location>
</feature>
<dbReference type="AlphaFoldDB" id="A0A084G717"/>
<dbReference type="Proteomes" id="UP000028545">
    <property type="component" value="Unassembled WGS sequence"/>
</dbReference>
<evidence type="ECO:0000313" key="3">
    <source>
        <dbReference type="Proteomes" id="UP000028545"/>
    </source>
</evidence>
<dbReference type="EMBL" id="JOWA01000096">
    <property type="protein sequence ID" value="KEZ43129.1"/>
    <property type="molecule type" value="Genomic_DNA"/>
</dbReference>
<feature type="compositionally biased region" description="Basic and acidic residues" evidence="1">
    <location>
        <begin position="227"/>
        <end position="240"/>
    </location>
</feature>
<reference evidence="2 3" key="1">
    <citation type="journal article" date="2014" name="Genome Announc.">
        <title>Draft genome sequence of the pathogenic fungus Scedosporium apiospermum.</title>
        <authorList>
            <person name="Vandeputte P."/>
            <person name="Ghamrawi S."/>
            <person name="Rechenmann M."/>
            <person name="Iltis A."/>
            <person name="Giraud S."/>
            <person name="Fleury M."/>
            <person name="Thornton C."/>
            <person name="Delhaes L."/>
            <person name="Meyer W."/>
            <person name="Papon N."/>
            <person name="Bouchara J.P."/>
        </authorList>
    </citation>
    <scope>NUCLEOTIDE SEQUENCE [LARGE SCALE GENOMIC DNA]</scope>
    <source>
        <strain evidence="2 3">IHEM 14462</strain>
    </source>
</reference>
<gene>
    <name evidence="2" type="ORF">SAPIO_CDS5019</name>
</gene>
<proteinExistence type="predicted"/>
<dbReference type="VEuPathDB" id="FungiDB:SAPIO_CDS5019"/>
<evidence type="ECO:0000313" key="2">
    <source>
        <dbReference type="EMBL" id="KEZ43129.1"/>
    </source>
</evidence>
<dbReference type="OrthoDB" id="5403747at2759"/>
<organism evidence="2 3">
    <name type="scientific">Pseudallescheria apiosperma</name>
    <name type="common">Scedosporium apiospermum</name>
    <dbReference type="NCBI Taxonomy" id="563466"/>
    <lineage>
        <taxon>Eukaryota</taxon>
        <taxon>Fungi</taxon>
        <taxon>Dikarya</taxon>
        <taxon>Ascomycota</taxon>
        <taxon>Pezizomycotina</taxon>
        <taxon>Sordariomycetes</taxon>
        <taxon>Hypocreomycetidae</taxon>
        <taxon>Microascales</taxon>
        <taxon>Microascaceae</taxon>
        <taxon>Scedosporium</taxon>
    </lineage>
</organism>
<accession>A0A084G717</accession>
<evidence type="ECO:0000256" key="1">
    <source>
        <dbReference type="SAM" id="MobiDB-lite"/>
    </source>
</evidence>
<keyword evidence="3" id="KW-1185">Reference proteome</keyword>